<dbReference type="PROSITE" id="PS50089">
    <property type="entry name" value="ZF_RING_2"/>
    <property type="match status" value="1"/>
</dbReference>
<reference evidence="5" key="1">
    <citation type="submission" date="2020-04" db="EMBL/GenBank/DDBJ databases">
        <authorList>
            <person name="Alioto T."/>
            <person name="Alioto T."/>
            <person name="Gomez Garrido J."/>
        </authorList>
    </citation>
    <scope>NUCLEOTIDE SEQUENCE</scope>
    <source>
        <strain evidence="5">A484AB</strain>
    </source>
</reference>
<dbReference type="SUPFAM" id="SSF49599">
    <property type="entry name" value="TRAF domain-like"/>
    <property type="match status" value="1"/>
</dbReference>
<dbReference type="PANTHER" id="PTHR46260">
    <property type="entry name" value="RING-TYPE DOMAIN-CONTAINING PROTEIN"/>
    <property type="match status" value="1"/>
</dbReference>
<gene>
    <name evidence="5" type="ORF">PACLA_8A058876</name>
</gene>
<dbReference type="SUPFAM" id="SSF117281">
    <property type="entry name" value="Kelch motif"/>
    <property type="match status" value="1"/>
</dbReference>
<accession>A0A6S7JLK5</accession>
<dbReference type="OrthoDB" id="6350321at2759"/>
<dbReference type="PANTHER" id="PTHR46260:SF3">
    <property type="entry name" value="RING-TYPE DOMAIN-CONTAINING PROTEIN"/>
    <property type="match status" value="1"/>
</dbReference>
<dbReference type="InterPro" id="IPR013083">
    <property type="entry name" value="Znf_RING/FYVE/PHD"/>
</dbReference>
<dbReference type="InterPro" id="IPR001841">
    <property type="entry name" value="Znf_RING"/>
</dbReference>
<comment type="caution">
    <text evidence="5">The sequence shown here is derived from an EMBL/GenBank/DDBJ whole genome shotgun (WGS) entry which is preliminary data.</text>
</comment>
<dbReference type="EMBL" id="CACRXK020016486">
    <property type="protein sequence ID" value="CAB4029900.1"/>
    <property type="molecule type" value="Genomic_DNA"/>
</dbReference>
<evidence type="ECO:0000313" key="6">
    <source>
        <dbReference type="Proteomes" id="UP001152795"/>
    </source>
</evidence>
<evidence type="ECO:0000313" key="5">
    <source>
        <dbReference type="EMBL" id="CAB4029900.1"/>
    </source>
</evidence>
<evidence type="ECO:0000256" key="3">
    <source>
        <dbReference type="ARBA" id="ARBA00022771"/>
    </source>
</evidence>
<evidence type="ECO:0000256" key="4">
    <source>
        <dbReference type="ARBA" id="ARBA00022833"/>
    </source>
</evidence>
<keyword evidence="1" id="KW-0880">Kelch repeat</keyword>
<dbReference type="GO" id="GO:0008270">
    <property type="term" value="F:zinc ion binding"/>
    <property type="evidence" value="ECO:0007669"/>
    <property type="project" value="UniProtKB-KW"/>
</dbReference>
<dbReference type="InterPro" id="IPR006652">
    <property type="entry name" value="Kelch_1"/>
</dbReference>
<dbReference type="GO" id="GO:0016874">
    <property type="term" value="F:ligase activity"/>
    <property type="evidence" value="ECO:0007669"/>
    <property type="project" value="UniProtKB-KW"/>
</dbReference>
<dbReference type="InterPro" id="IPR011043">
    <property type="entry name" value="Gal_Oxase/kelch_b-propeller"/>
</dbReference>
<keyword evidence="3" id="KW-0479">Metal-binding</keyword>
<dbReference type="Proteomes" id="UP001152795">
    <property type="component" value="Unassembled WGS sequence"/>
</dbReference>
<sequence>MSCCPTEEKYGYEGCRFERDVDENFHCSICYNVLKEPRMCTKNEHVFCLACITQYLSVNSQTCPECSEHLSEDTLRRAPRALNNYLSKLRINCDYANRGCPQFTCVEELKNHVANCGFSPVLCSKEECSMVIDKKDRIHHETVLCEYRKFKYYGCEQTQEDVKAMKRSLMELNGEVKAAKQTKLENNHVDMEKFLGKLEGSLVELDGKVEVANEKIENNNLEMKQIVGRLEGRLVELDGKVEAANQKTENNNLEMEKIVRRLEESLIELDGKVETMNKRHDEIKQEVKKEVGEVRKEVRDVKENLCKMDKDVDEVKVMVSQMLEKINVLERMNKLPSPTDELLNNLKEDILVAGGYCLSVKTGKSTEIYSWEKNGWFEAARMNDEHIGASLISYKDQLFVFGGDGSKKIETLDLNELPLKWNKFCGELPYKCDDHQTVVYQQRVIHIGGYISGKSRRSNVISELELTSPCAMKDLCQMPEPRDCHGAEILEDKVLILGGQKSHYCKHAMDSVLEFDATKNECKELSPLPHPLTELATVRWRDQVIVLGGRDKNGQVLNDVFMYDCKTGKITVLPSMLEKRYECCSVITGNTIVVMGGINREDEYLNSVESFTMGGSTWEYLPAMNKARYRAVADVLPSTRKYV</sequence>
<dbReference type="Pfam" id="PF13923">
    <property type="entry name" value="zf-C3HC4_2"/>
    <property type="match status" value="1"/>
</dbReference>
<dbReference type="AlphaFoldDB" id="A0A6S7JLK5"/>
<keyword evidence="3" id="KW-0863">Zinc-finger</keyword>
<dbReference type="InterPro" id="IPR051746">
    <property type="entry name" value="Kelch_domain_containing_8"/>
</dbReference>
<dbReference type="SUPFAM" id="SSF57850">
    <property type="entry name" value="RING/U-box"/>
    <property type="match status" value="1"/>
</dbReference>
<dbReference type="Pfam" id="PF01344">
    <property type="entry name" value="Kelch_1"/>
    <property type="match status" value="2"/>
</dbReference>
<keyword evidence="2" id="KW-0677">Repeat</keyword>
<evidence type="ECO:0000256" key="2">
    <source>
        <dbReference type="ARBA" id="ARBA00022737"/>
    </source>
</evidence>
<dbReference type="Gene3D" id="3.30.40.10">
    <property type="entry name" value="Zinc/RING finger domain, C3HC4 (zinc finger)"/>
    <property type="match status" value="2"/>
</dbReference>
<keyword evidence="4" id="KW-0862">Zinc</keyword>
<dbReference type="SUPFAM" id="SSF50965">
    <property type="entry name" value="Galactose oxidase, central domain"/>
    <property type="match status" value="1"/>
</dbReference>
<organism evidence="5 6">
    <name type="scientific">Paramuricea clavata</name>
    <name type="common">Red gorgonian</name>
    <name type="synonym">Violescent sea-whip</name>
    <dbReference type="NCBI Taxonomy" id="317549"/>
    <lineage>
        <taxon>Eukaryota</taxon>
        <taxon>Metazoa</taxon>
        <taxon>Cnidaria</taxon>
        <taxon>Anthozoa</taxon>
        <taxon>Octocorallia</taxon>
        <taxon>Malacalcyonacea</taxon>
        <taxon>Plexauridae</taxon>
        <taxon>Paramuricea</taxon>
    </lineage>
</organism>
<proteinExistence type="predicted"/>
<keyword evidence="5" id="KW-0436">Ligase</keyword>
<dbReference type="Gene3D" id="2.120.10.80">
    <property type="entry name" value="Kelch-type beta propeller"/>
    <property type="match status" value="2"/>
</dbReference>
<keyword evidence="6" id="KW-1185">Reference proteome</keyword>
<evidence type="ECO:0000256" key="1">
    <source>
        <dbReference type="ARBA" id="ARBA00022441"/>
    </source>
</evidence>
<dbReference type="InterPro" id="IPR015915">
    <property type="entry name" value="Kelch-typ_b-propeller"/>
</dbReference>
<dbReference type="SMART" id="SM00612">
    <property type="entry name" value="Kelch"/>
    <property type="match status" value="4"/>
</dbReference>
<name>A0A6S7JLK5_PARCT</name>
<protein>
    <submittedName>
        <fullName evidence="5">E3 ubiquitin- ligase NRDP1</fullName>
    </submittedName>
</protein>